<dbReference type="AlphaFoldDB" id="A0A0D1DYI0"/>
<dbReference type="PANTHER" id="PTHR36986:SF1">
    <property type="entry name" value="UPF0643 PROTEIN PB2B2.08"/>
    <property type="match status" value="1"/>
</dbReference>
<keyword evidence="2" id="KW-1185">Reference proteome</keyword>
<dbReference type="EMBL" id="CM003152">
    <property type="protein sequence ID" value="KIS67550.1"/>
    <property type="molecule type" value="Genomic_DNA"/>
</dbReference>
<dbReference type="InParanoid" id="A0A0D1DYI0"/>
<organism evidence="1 2">
    <name type="scientific">Mycosarcoma maydis</name>
    <name type="common">Corn smut fungus</name>
    <name type="synonym">Ustilago maydis</name>
    <dbReference type="NCBI Taxonomy" id="5270"/>
    <lineage>
        <taxon>Eukaryota</taxon>
        <taxon>Fungi</taxon>
        <taxon>Dikarya</taxon>
        <taxon>Basidiomycota</taxon>
        <taxon>Ustilaginomycotina</taxon>
        <taxon>Ustilaginomycetes</taxon>
        <taxon>Ustilaginales</taxon>
        <taxon>Ustilaginaceae</taxon>
        <taxon>Mycosarcoma</taxon>
    </lineage>
</organism>
<evidence type="ECO:0000313" key="1">
    <source>
        <dbReference type="EMBL" id="KIS67550.1"/>
    </source>
</evidence>
<proteinExistence type="predicted"/>
<dbReference type="OMA" id="ASICLWH"/>
<dbReference type="OrthoDB" id="2140489at2759"/>
<evidence type="ECO:0000313" key="2">
    <source>
        <dbReference type="Proteomes" id="UP000000561"/>
    </source>
</evidence>
<dbReference type="KEGG" id="uma:UMAG_04646"/>
<name>A0A0D1DYI0_MYCMD</name>
<dbReference type="RefSeq" id="XP_011390928.1">
    <property type="nucleotide sequence ID" value="XM_011392626.1"/>
</dbReference>
<gene>
    <name evidence="1" type="ORF">UMAG_04646</name>
</gene>
<dbReference type="GeneID" id="23564760"/>
<dbReference type="VEuPathDB" id="FungiDB:UMAG_04646"/>
<sequence length="330" mass="36149">MVASLSTASSSSTDARLSSRSFHVSGSTGTWTRNRINASLAKQHFVLESSRTESSSATQISNALFDAVPRNAQFDSLKPILARLPLELDVQDSHDPDQAISDADIENLDYILSNSAHVFYTRSRLAFLDQSSFDLWKALHHFQPLTADYASGYLDTTSSSSSPPPHPLTFAADASACPAFTSASARALAQLRTSFNWSSLPLIASAPPRTWYGVLFLSVRKPGSESLSFYEADRLAHEEATRSGGLIMYWYGSPHPVTGSNLATCIWTSRAAAVAASKLPLHHKAARYAAPSYQRYDLVRYKLVKSVNDARLRIEAWSSQDDQDEQVGLP</sequence>
<accession>A0A0D1DYI0</accession>
<dbReference type="PANTHER" id="PTHR36986">
    <property type="entry name" value="UPF0643 PROTEIN PB2B2.08"/>
    <property type="match status" value="1"/>
</dbReference>
<dbReference type="Proteomes" id="UP000000561">
    <property type="component" value="Chromosome 13"/>
</dbReference>
<protein>
    <submittedName>
        <fullName evidence="1">Uncharacterized protein</fullName>
    </submittedName>
</protein>
<reference evidence="1 2" key="1">
    <citation type="journal article" date="2006" name="Nature">
        <title>Insights from the genome of the biotrophic fungal plant pathogen Ustilago maydis.</title>
        <authorList>
            <person name="Kamper J."/>
            <person name="Kahmann R."/>
            <person name="Bolker M."/>
            <person name="Ma L.J."/>
            <person name="Brefort T."/>
            <person name="Saville B.J."/>
            <person name="Banuett F."/>
            <person name="Kronstad J.W."/>
            <person name="Gold S.E."/>
            <person name="Muller O."/>
            <person name="Perlin M.H."/>
            <person name="Wosten H.A."/>
            <person name="de Vries R."/>
            <person name="Ruiz-Herrera J."/>
            <person name="Reynaga-Pena C.G."/>
            <person name="Snetselaar K."/>
            <person name="McCann M."/>
            <person name="Perez-Martin J."/>
            <person name="Feldbrugge M."/>
            <person name="Basse C.W."/>
            <person name="Steinberg G."/>
            <person name="Ibeas J.I."/>
            <person name="Holloman W."/>
            <person name="Guzman P."/>
            <person name="Farman M."/>
            <person name="Stajich J.E."/>
            <person name="Sentandreu R."/>
            <person name="Gonzalez-Prieto J.M."/>
            <person name="Kennell J.C."/>
            <person name="Molina L."/>
            <person name="Schirawski J."/>
            <person name="Mendoza-Mendoza A."/>
            <person name="Greilinger D."/>
            <person name="Munch K."/>
            <person name="Rossel N."/>
            <person name="Scherer M."/>
            <person name="Vranes M."/>
            <person name="Ladendorf O."/>
            <person name="Vincon V."/>
            <person name="Fuchs U."/>
            <person name="Sandrock B."/>
            <person name="Meng S."/>
            <person name="Ho E.C."/>
            <person name="Cahill M.J."/>
            <person name="Boyce K.J."/>
            <person name="Klose J."/>
            <person name="Klosterman S.J."/>
            <person name="Deelstra H.J."/>
            <person name="Ortiz-Castellanos L."/>
            <person name="Li W."/>
            <person name="Sanchez-Alonso P."/>
            <person name="Schreier P.H."/>
            <person name="Hauser-Hahn I."/>
            <person name="Vaupel M."/>
            <person name="Koopmann E."/>
            <person name="Friedrich G."/>
            <person name="Voss H."/>
            <person name="Schluter T."/>
            <person name="Margolis J."/>
            <person name="Platt D."/>
            <person name="Swimmer C."/>
            <person name="Gnirke A."/>
            <person name="Chen F."/>
            <person name="Vysotskaia V."/>
            <person name="Mannhaupt G."/>
            <person name="Guldener U."/>
            <person name="Munsterkotter M."/>
            <person name="Haase D."/>
            <person name="Oesterheld M."/>
            <person name="Mewes H.W."/>
            <person name="Mauceli E.W."/>
            <person name="DeCaprio D."/>
            <person name="Wade C.M."/>
            <person name="Butler J."/>
            <person name="Young S."/>
            <person name="Jaffe D.B."/>
            <person name="Calvo S."/>
            <person name="Nusbaum C."/>
            <person name="Galagan J."/>
            <person name="Birren B.W."/>
        </authorList>
    </citation>
    <scope>NUCLEOTIDE SEQUENCE [LARGE SCALE GENOMIC DNA]</scope>
    <source>
        <strain evidence="2">DSM 14603 / FGSC 9021 / UM521</strain>
    </source>
</reference>
<dbReference type="eggNOG" id="ENOG502S1BV">
    <property type="taxonomic scope" value="Eukaryota"/>
</dbReference>